<organism evidence="1 2">
    <name type="scientific">Hoylesella saccharolytica F0055</name>
    <dbReference type="NCBI Taxonomy" id="1127699"/>
    <lineage>
        <taxon>Bacteria</taxon>
        <taxon>Pseudomonadati</taxon>
        <taxon>Bacteroidota</taxon>
        <taxon>Bacteroidia</taxon>
        <taxon>Bacteroidales</taxon>
        <taxon>Prevotellaceae</taxon>
        <taxon>Hoylesella</taxon>
    </lineage>
</organism>
<name>L1NH99_9BACT</name>
<keyword evidence="2" id="KW-1185">Reference proteome</keyword>
<reference evidence="1 2" key="1">
    <citation type="submission" date="2012-05" db="EMBL/GenBank/DDBJ databases">
        <authorList>
            <person name="Weinstock G."/>
            <person name="Sodergren E."/>
            <person name="Lobos E.A."/>
            <person name="Fulton L."/>
            <person name="Fulton R."/>
            <person name="Courtney L."/>
            <person name="Fronick C."/>
            <person name="O'Laughlin M."/>
            <person name="Godfrey J."/>
            <person name="Wilson R.M."/>
            <person name="Miner T."/>
            <person name="Farmer C."/>
            <person name="Delehaunty K."/>
            <person name="Cordes M."/>
            <person name="Minx P."/>
            <person name="Tomlinson C."/>
            <person name="Chen J."/>
            <person name="Wollam A."/>
            <person name="Pepin K.H."/>
            <person name="Bhonagiri V."/>
            <person name="Zhang X."/>
            <person name="Suruliraj S."/>
            <person name="Warren W."/>
            <person name="Mitreva M."/>
            <person name="Mardis E.R."/>
            <person name="Wilson R.K."/>
        </authorList>
    </citation>
    <scope>NUCLEOTIDE SEQUENCE [LARGE SCALE GENOMIC DNA]</scope>
    <source>
        <strain evidence="1 2">F0055</strain>
    </source>
</reference>
<dbReference type="AlphaFoldDB" id="L1NH99"/>
<evidence type="ECO:0000313" key="1">
    <source>
        <dbReference type="EMBL" id="EKY02706.1"/>
    </source>
</evidence>
<accession>L1NH99</accession>
<sequence>MDFKSYAFTFPKLYFCTLKAMLLHAKTYAFATQNLCFCKWLNNKQICE</sequence>
<dbReference type="HOGENOM" id="CLU_3156393_0_0_10"/>
<dbReference type="PATRIC" id="fig|1127699.3.peg.698"/>
<dbReference type="EMBL" id="AMEP01000047">
    <property type="protein sequence ID" value="EKY02706.1"/>
    <property type="molecule type" value="Genomic_DNA"/>
</dbReference>
<comment type="caution">
    <text evidence="1">The sequence shown here is derived from an EMBL/GenBank/DDBJ whole genome shotgun (WGS) entry which is preliminary data.</text>
</comment>
<evidence type="ECO:0000313" key="2">
    <source>
        <dbReference type="Proteomes" id="UP000010433"/>
    </source>
</evidence>
<dbReference type="Proteomes" id="UP000010433">
    <property type="component" value="Unassembled WGS sequence"/>
</dbReference>
<dbReference type="STRING" id="1127699.HMPREF9151_00752"/>
<gene>
    <name evidence="1" type="ORF">HMPREF9151_00752</name>
</gene>
<protein>
    <submittedName>
        <fullName evidence="1">Uncharacterized protein</fullName>
    </submittedName>
</protein>
<proteinExistence type="predicted"/>